<accession>A0ACB9GTW1</accession>
<name>A0ACB9GTW1_9ASTR</name>
<dbReference type="EMBL" id="CM042030">
    <property type="protein sequence ID" value="KAI3786513.1"/>
    <property type="molecule type" value="Genomic_DNA"/>
</dbReference>
<evidence type="ECO:0000313" key="2">
    <source>
        <dbReference type="Proteomes" id="UP001056120"/>
    </source>
</evidence>
<sequence length="327" mass="36331">MHGMAVLKLIQESDNINLRGRLLGLYCFISSSGDSPATIRLNKSSSGRLSLFRATLERKFTLRSTLKSPVDCPAHSNIREKFNWAAELWYTGPTIAIVAGIVETGDSSADVSKTVKADNVREVDNITAGLGFSNKDLINSDISQTADCRPTSHVSNNYFDQIVHDAKDFIPIKFMKEGSSDIASHSVLYPANLSNDKVNNILDQQGSARNNFLNDQKKNYSSRSPYVKPVSHNSKTKTKKDSPRNSSDRLPGLPYHIDCVSKRLKYSLDCTLSMNPVLSSRGRLLGLEIETEAHQIEDHSMHGMAVLKLIQESDNINLMGRLLGLYW</sequence>
<comment type="caution">
    <text evidence="1">The sequence shown here is derived from an EMBL/GenBank/DDBJ whole genome shotgun (WGS) entry which is preliminary data.</text>
</comment>
<dbReference type="Proteomes" id="UP001056120">
    <property type="component" value="Linkage Group LG13"/>
</dbReference>
<reference evidence="1 2" key="2">
    <citation type="journal article" date="2022" name="Mol. Ecol. Resour.">
        <title>The genomes of chicory, endive, great burdock and yacon provide insights into Asteraceae paleo-polyploidization history and plant inulin production.</title>
        <authorList>
            <person name="Fan W."/>
            <person name="Wang S."/>
            <person name="Wang H."/>
            <person name="Wang A."/>
            <person name="Jiang F."/>
            <person name="Liu H."/>
            <person name="Zhao H."/>
            <person name="Xu D."/>
            <person name="Zhang Y."/>
        </authorList>
    </citation>
    <scope>NUCLEOTIDE SEQUENCE [LARGE SCALE GENOMIC DNA]</scope>
    <source>
        <strain evidence="2">cv. Yunnan</strain>
        <tissue evidence="1">Leaves</tissue>
    </source>
</reference>
<keyword evidence="2" id="KW-1185">Reference proteome</keyword>
<reference evidence="2" key="1">
    <citation type="journal article" date="2022" name="Mol. Ecol. Resour.">
        <title>The genomes of chicory, endive, great burdock and yacon provide insights into Asteraceae palaeo-polyploidization history and plant inulin production.</title>
        <authorList>
            <person name="Fan W."/>
            <person name="Wang S."/>
            <person name="Wang H."/>
            <person name="Wang A."/>
            <person name="Jiang F."/>
            <person name="Liu H."/>
            <person name="Zhao H."/>
            <person name="Xu D."/>
            <person name="Zhang Y."/>
        </authorList>
    </citation>
    <scope>NUCLEOTIDE SEQUENCE [LARGE SCALE GENOMIC DNA]</scope>
    <source>
        <strain evidence="2">cv. Yunnan</strain>
    </source>
</reference>
<gene>
    <name evidence="1" type="ORF">L1987_40251</name>
</gene>
<organism evidence="1 2">
    <name type="scientific">Smallanthus sonchifolius</name>
    <dbReference type="NCBI Taxonomy" id="185202"/>
    <lineage>
        <taxon>Eukaryota</taxon>
        <taxon>Viridiplantae</taxon>
        <taxon>Streptophyta</taxon>
        <taxon>Embryophyta</taxon>
        <taxon>Tracheophyta</taxon>
        <taxon>Spermatophyta</taxon>
        <taxon>Magnoliopsida</taxon>
        <taxon>eudicotyledons</taxon>
        <taxon>Gunneridae</taxon>
        <taxon>Pentapetalae</taxon>
        <taxon>asterids</taxon>
        <taxon>campanulids</taxon>
        <taxon>Asterales</taxon>
        <taxon>Asteraceae</taxon>
        <taxon>Asteroideae</taxon>
        <taxon>Heliantheae alliance</taxon>
        <taxon>Millerieae</taxon>
        <taxon>Smallanthus</taxon>
    </lineage>
</organism>
<evidence type="ECO:0000313" key="1">
    <source>
        <dbReference type="EMBL" id="KAI3786513.1"/>
    </source>
</evidence>
<proteinExistence type="predicted"/>
<protein>
    <submittedName>
        <fullName evidence="1">Uncharacterized protein</fullName>
    </submittedName>
</protein>